<organism evidence="1 2">
    <name type="scientific">Polyangium sorediatum</name>
    <dbReference type="NCBI Taxonomy" id="889274"/>
    <lineage>
        <taxon>Bacteria</taxon>
        <taxon>Pseudomonadati</taxon>
        <taxon>Myxococcota</taxon>
        <taxon>Polyangia</taxon>
        <taxon>Polyangiales</taxon>
        <taxon>Polyangiaceae</taxon>
        <taxon>Polyangium</taxon>
    </lineage>
</organism>
<dbReference type="RefSeq" id="WP_136972970.1">
    <property type="nucleotide sequence ID" value="NZ_JARZHI010000058.1"/>
</dbReference>
<gene>
    <name evidence="1" type="ORF">QHF89_38305</name>
</gene>
<dbReference type="Proteomes" id="UP001160301">
    <property type="component" value="Unassembled WGS sequence"/>
</dbReference>
<accession>A0ABT6P498</accession>
<evidence type="ECO:0000313" key="2">
    <source>
        <dbReference type="Proteomes" id="UP001160301"/>
    </source>
</evidence>
<name>A0ABT6P498_9BACT</name>
<dbReference type="PROSITE" id="PS51257">
    <property type="entry name" value="PROKAR_LIPOPROTEIN"/>
    <property type="match status" value="1"/>
</dbReference>
<comment type="caution">
    <text evidence="1">The sequence shown here is derived from an EMBL/GenBank/DDBJ whole genome shotgun (WGS) entry which is preliminary data.</text>
</comment>
<reference evidence="1 2" key="1">
    <citation type="submission" date="2023-04" db="EMBL/GenBank/DDBJ databases">
        <title>The genome sequence of Polyangium sorediatum DSM14670.</title>
        <authorList>
            <person name="Zhang X."/>
        </authorList>
    </citation>
    <scope>NUCLEOTIDE SEQUENCE [LARGE SCALE GENOMIC DNA]</scope>
    <source>
        <strain evidence="1 2">DSM 14670</strain>
    </source>
</reference>
<proteinExistence type="predicted"/>
<dbReference type="EMBL" id="JARZHI010000058">
    <property type="protein sequence ID" value="MDI1435418.1"/>
    <property type="molecule type" value="Genomic_DNA"/>
</dbReference>
<evidence type="ECO:0008006" key="3">
    <source>
        <dbReference type="Google" id="ProtNLM"/>
    </source>
</evidence>
<keyword evidence="2" id="KW-1185">Reference proteome</keyword>
<protein>
    <recommendedName>
        <fullName evidence="3">Lipoprotein</fullName>
    </recommendedName>
</protein>
<evidence type="ECO:0000313" key="1">
    <source>
        <dbReference type="EMBL" id="MDI1435418.1"/>
    </source>
</evidence>
<sequence length="126" mass="13955">MRTALLMIVSVALASCARGEPSEVTLEVGKATRVHGCNVFVHDATPGDPPASFMTSACDVPESFVNEKNWWGEGIQRPATTMLMGDCMRLGDRFYCLVEMEPGESVTLKATYEVTHRRVDHLRPIR</sequence>